<evidence type="ECO:0000313" key="9">
    <source>
        <dbReference type="Proteomes" id="UP000243819"/>
    </source>
</evidence>
<dbReference type="GO" id="GO:0005886">
    <property type="term" value="C:plasma membrane"/>
    <property type="evidence" value="ECO:0007669"/>
    <property type="project" value="UniProtKB-SubCell"/>
</dbReference>
<keyword evidence="4 6" id="KW-1133">Transmembrane helix</keyword>
<keyword evidence="3 6" id="KW-0812">Transmembrane</keyword>
<organism evidence="8 9">
    <name type="scientific">Anaerobranca gottschalkii DSM 13577</name>
    <dbReference type="NCBI Taxonomy" id="1120990"/>
    <lineage>
        <taxon>Bacteria</taxon>
        <taxon>Bacillati</taxon>
        <taxon>Bacillota</taxon>
        <taxon>Clostridia</taxon>
        <taxon>Eubacteriales</taxon>
        <taxon>Proteinivoracaceae</taxon>
        <taxon>Anaerobranca</taxon>
    </lineage>
</organism>
<dbReference type="EMBL" id="FOIF01000030">
    <property type="protein sequence ID" value="SET00612.1"/>
    <property type="molecule type" value="Genomic_DNA"/>
</dbReference>
<protein>
    <submittedName>
        <fullName evidence="8">FtsX-like permease family protein</fullName>
    </submittedName>
</protein>
<keyword evidence="2" id="KW-1003">Cell membrane</keyword>
<evidence type="ECO:0000259" key="7">
    <source>
        <dbReference type="Pfam" id="PF02687"/>
    </source>
</evidence>
<dbReference type="InterPro" id="IPR003838">
    <property type="entry name" value="ABC3_permease_C"/>
</dbReference>
<keyword evidence="9" id="KW-1185">Reference proteome</keyword>
<dbReference type="AlphaFoldDB" id="A0A1I0B1M8"/>
<feature type="transmembrane region" description="Helical" evidence="6">
    <location>
        <begin position="37"/>
        <end position="58"/>
    </location>
</feature>
<comment type="subcellular location">
    <subcellularLocation>
        <location evidence="1">Cell membrane</location>
        <topology evidence="1">Multi-pass membrane protein</topology>
    </subcellularLocation>
</comment>
<dbReference type="Pfam" id="PF02687">
    <property type="entry name" value="FtsX"/>
    <property type="match status" value="1"/>
</dbReference>
<evidence type="ECO:0000256" key="2">
    <source>
        <dbReference type="ARBA" id="ARBA00022475"/>
    </source>
</evidence>
<reference evidence="9" key="1">
    <citation type="submission" date="2016-10" db="EMBL/GenBank/DDBJ databases">
        <authorList>
            <person name="Varghese N."/>
            <person name="Submissions S."/>
        </authorList>
    </citation>
    <scope>NUCLEOTIDE SEQUENCE [LARGE SCALE GENOMIC DNA]</scope>
    <source>
        <strain evidence="9">DSM 13577</strain>
    </source>
</reference>
<name>A0A1I0B1M8_9FIRM</name>
<proteinExistence type="predicted"/>
<feature type="domain" description="ABC3 transporter permease C-terminal" evidence="7">
    <location>
        <begin position="2"/>
        <end position="65"/>
    </location>
</feature>
<evidence type="ECO:0000256" key="6">
    <source>
        <dbReference type="SAM" id="Phobius"/>
    </source>
</evidence>
<evidence type="ECO:0000256" key="1">
    <source>
        <dbReference type="ARBA" id="ARBA00004651"/>
    </source>
</evidence>
<gene>
    <name evidence="8" type="ORF">SAMN03080614_103016</name>
</gene>
<evidence type="ECO:0000256" key="4">
    <source>
        <dbReference type="ARBA" id="ARBA00022989"/>
    </source>
</evidence>
<feature type="transmembrane region" description="Helical" evidence="6">
    <location>
        <begin position="6"/>
        <end position="25"/>
    </location>
</feature>
<evidence type="ECO:0000256" key="3">
    <source>
        <dbReference type="ARBA" id="ARBA00022692"/>
    </source>
</evidence>
<dbReference type="Proteomes" id="UP000243819">
    <property type="component" value="Unassembled WGS sequence"/>
</dbReference>
<keyword evidence="5 6" id="KW-0472">Membrane</keyword>
<evidence type="ECO:0000256" key="5">
    <source>
        <dbReference type="ARBA" id="ARBA00023136"/>
    </source>
</evidence>
<evidence type="ECO:0000313" key="8">
    <source>
        <dbReference type="EMBL" id="SET00612.1"/>
    </source>
</evidence>
<accession>A0A1I0B1M8</accession>
<dbReference type="STRING" id="1120990.SAMN03080614_103016"/>
<sequence length="72" mass="7778">MSLLGGIIGYLVGIGIASYVGPRFTSVDITIPWRIELFLLSIGIALFVGLFSSLYPAYQAANQDPAEALRFI</sequence>